<evidence type="ECO:0000313" key="2">
    <source>
        <dbReference type="EMBL" id="NHF59459.1"/>
    </source>
</evidence>
<keyword evidence="3" id="KW-1185">Reference proteome</keyword>
<reference evidence="2" key="2">
    <citation type="submission" date="2020-03" db="EMBL/GenBank/DDBJ databases">
        <title>Flavobacteriaceae bacterium strain TP-CH-4, a member of the family Flavobacteriaceae isolated from a deep-sea seamount.</title>
        <authorList>
            <person name="Zhang D.-C."/>
        </authorList>
    </citation>
    <scope>NUCLEOTIDE SEQUENCE</scope>
    <source>
        <strain evidence="2">TP-CH-4</strain>
    </source>
</reference>
<gene>
    <name evidence="2" type="ORF">FK220_008915</name>
</gene>
<dbReference type="Proteomes" id="UP000707206">
    <property type="component" value="Unassembled WGS sequence"/>
</dbReference>
<dbReference type="InterPro" id="IPR018673">
    <property type="entry name" value="DUF2141"/>
</dbReference>
<sequence length="138" mass="15312">MQQLVFIILALFLNHLVNAQQQGVTIEVVINNIENEEGQMVIGLYNSKANWLKKVHKVTFGQIVDGKSTVAFKNVPNGIYAVSVFHDEDNDGELDTFLGIPTEDTGSSNNAPARFGPPKWQDAKFELKGESVKQIIKL</sequence>
<reference evidence="2" key="1">
    <citation type="submission" date="2019-07" db="EMBL/GenBank/DDBJ databases">
        <authorList>
            <person name="De-Chao Zhang Q."/>
        </authorList>
    </citation>
    <scope>NUCLEOTIDE SEQUENCE</scope>
    <source>
        <strain evidence="2">TP-CH-4</strain>
    </source>
</reference>
<dbReference type="AlphaFoldDB" id="A0A967ASB5"/>
<dbReference type="EMBL" id="VIKU02000002">
    <property type="protein sequence ID" value="NHF59459.1"/>
    <property type="molecule type" value="Genomic_DNA"/>
</dbReference>
<dbReference type="RefSeq" id="WP_152573967.1">
    <property type="nucleotide sequence ID" value="NZ_VIKU02000002.1"/>
</dbReference>
<comment type="caution">
    <text evidence="2">The sequence shown here is derived from an EMBL/GenBank/DDBJ whole genome shotgun (WGS) entry which is preliminary data.</text>
</comment>
<dbReference type="Pfam" id="PF09912">
    <property type="entry name" value="DUF2141"/>
    <property type="match status" value="1"/>
</dbReference>
<name>A0A967ASB5_9FLAO</name>
<evidence type="ECO:0000313" key="3">
    <source>
        <dbReference type="Proteomes" id="UP000707206"/>
    </source>
</evidence>
<feature type="chain" id="PRO_5036686492" evidence="1">
    <location>
        <begin position="20"/>
        <end position="138"/>
    </location>
</feature>
<feature type="signal peptide" evidence="1">
    <location>
        <begin position="1"/>
        <end position="19"/>
    </location>
</feature>
<keyword evidence="1" id="KW-0732">Signal</keyword>
<proteinExistence type="predicted"/>
<organism evidence="2 3">
    <name type="scientific">Pelagihabitans pacificus</name>
    <dbReference type="NCBI Taxonomy" id="2696054"/>
    <lineage>
        <taxon>Bacteria</taxon>
        <taxon>Pseudomonadati</taxon>
        <taxon>Bacteroidota</taxon>
        <taxon>Flavobacteriia</taxon>
        <taxon>Flavobacteriales</taxon>
        <taxon>Flavobacteriaceae</taxon>
        <taxon>Pelagihabitans</taxon>
    </lineage>
</organism>
<evidence type="ECO:0000256" key="1">
    <source>
        <dbReference type="SAM" id="SignalP"/>
    </source>
</evidence>
<protein>
    <submittedName>
        <fullName evidence="2">DUF2141 domain-containing protein</fullName>
    </submittedName>
</protein>
<accession>A0A967ASB5</accession>